<dbReference type="FunFam" id="3.80.10.10:FF:000059">
    <property type="entry name" value="Chondroadherin like"/>
    <property type="match status" value="1"/>
</dbReference>
<organism evidence="17 18">
    <name type="scientific">Hymenochirus boettgeri</name>
    <name type="common">Congo dwarf clawed frog</name>
    <dbReference type="NCBI Taxonomy" id="247094"/>
    <lineage>
        <taxon>Eukaryota</taxon>
        <taxon>Metazoa</taxon>
        <taxon>Chordata</taxon>
        <taxon>Craniata</taxon>
        <taxon>Vertebrata</taxon>
        <taxon>Euteleostomi</taxon>
        <taxon>Amphibia</taxon>
        <taxon>Batrachia</taxon>
        <taxon>Anura</taxon>
        <taxon>Pipoidea</taxon>
        <taxon>Pipidae</taxon>
        <taxon>Pipinae</taxon>
        <taxon>Hymenochirus</taxon>
    </lineage>
</organism>
<dbReference type="GO" id="GO:0031012">
    <property type="term" value="C:extracellular matrix"/>
    <property type="evidence" value="ECO:0007669"/>
    <property type="project" value="TreeGrafter"/>
</dbReference>
<dbReference type="InterPro" id="IPR000372">
    <property type="entry name" value="LRRNT"/>
</dbReference>
<evidence type="ECO:0000256" key="7">
    <source>
        <dbReference type="ARBA" id="ARBA00023157"/>
    </source>
</evidence>
<dbReference type="FunFam" id="3.80.10.10:FF:000311">
    <property type="entry name" value="Chondroadherin-like a"/>
    <property type="match status" value="1"/>
</dbReference>
<keyword evidence="4" id="KW-0433">Leucine-rich repeat</keyword>
<evidence type="ECO:0000313" key="18">
    <source>
        <dbReference type="Proteomes" id="UP000812440"/>
    </source>
</evidence>
<accession>A0A8T2IZ97</accession>
<evidence type="ECO:0000259" key="16">
    <source>
        <dbReference type="SMART" id="SM00082"/>
    </source>
</evidence>
<dbReference type="Pfam" id="PF01463">
    <property type="entry name" value="LRRCT"/>
    <property type="match status" value="1"/>
</dbReference>
<reference evidence="17" key="1">
    <citation type="thesis" date="2020" institute="ProQuest LLC" country="789 East Eisenhower Parkway, Ann Arbor, MI, USA">
        <title>Comparative Genomics and Chromosome Evolution.</title>
        <authorList>
            <person name="Mudd A.B."/>
        </authorList>
    </citation>
    <scope>NUCLEOTIDE SEQUENCE</scope>
    <source>
        <strain evidence="17">Female2</strain>
        <tissue evidence="17">Blood</tissue>
    </source>
</reference>
<evidence type="ECO:0000259" key="15">
    <source>
        <dbReference type="SMART" id="SM00013"/>
    </source>
</evidence>
<evidence type="ECO:0000256" key="6">
    <source>
        <dbReference type="ARBA" id="ARBA00022737"/>
    </source>
</evidence>
<keyword evidence="6" id="KW-0677">Repeat</keyword>
<keyword evidence="2" id="KW-0964">Secreted</keyword>
<feature type="domain" description="LRRCT" evidence="16">
    <location>
        <begin position="298"/>
        <end position="346"/>
    </location>
</feature>
<feature type="domain" description="LRRNT" evidence="15">
    <location>
        <begin position="366"/>
        <end position="400"/>
    </location>
</feature>
<dbReference type="OrthoDB" id="643377at2759"/>
<comment type="caution">
    <text evidence="17">The sequence shown here is derived from an EMBL/GenBank/DDBJ whole genome shotgun (WGS) entry which is preliminary data.</text>
</comment>
<dbReference type="SMART" id="SM00082">
    <property type="entry name" value="LRRCT"/>
    <property type="match status" value="2"/>
</dbReference>
<evidence type="ECO:0000256" key="10">
    <source>
        <dbReference type="ARBA" id="ARBA00061422"/>
    </source>
</evidence>
<comment type="subunit">
    <text evidence="11">Associates with collagen and binds to collagen fibrils.</text>
</comment>
<comment type="similarity">
    <text evidence="10">Belongs to the small leucine-rich proteoglycan (SLRP) family. SLRP class IV subfamily.</text>
</comment>
<protein>
    <recommendedName>
        <fullName evidence="12">Chondroadherin-like protein</fullName>
    </recommendedName>
</protein>
<dbReference type="InterPro" id="IPR003591">
    <property type="entry name" value="Leu-rich_rpt_typical-subtyp"/>
</dbReference>
<evidence type="ECO:0000256" key="2">
    <source>
        <dbReference type="ARBA" id="ARBA00022525"/>
    </source>
</evidence>
<dbReference type="PANTHER" id="PTHR24373:SF373">
    <property type="entry name" value="CHONDROADHERIN-LIKE A-RELATED"/>
    <property type="match status" value="1"/>
</dbReference>
<comment type="function">
    <text evidence="9">Potential negative modulator of chondrocyte differentiation. Inhibits collagen fibrillogenesis in vitro. May influence chondrocyte's differentiation by acting on its cellular collagenous microenvironment.</text>
</comment>
<keyword evidence="8" id="KW-0325">Glycoprotein</keyword>
<feature type="compositionally biased region" description="Polar residues" evidence="13">
    <location>
        <begin position="710"/>
        <end position="720"/>
    </location>
</feature>
<dbReference type="PROSITE" id="PS51450">
    <property type="entry name" value="LRR"/>
    <property type="match status" value="3"/>
</dbReference>
<dbReference type="SMART" id="SM00013">
    <property type="entry name" value="LRRNT"/>
    <property type="match status" value="2"/>
</dbReference>
<evidence type="ECO:0000256" key="11">
    <source>
        <dbReference type="ARBA" id="ARBA00064652"/>
    </source>
</evidence>
<dbReference type="SMART" id="SM00364">
    <property type="entry name" value="LRR_BAC"/>
    <property type="match status" value="6"/>
</dbReference>
<dbReference type="Gene3D" id="3.80.10.10">
    <property type="entry name" value="Ribonuclease Inhibitor"/>
    <property type="match status" value="3"/>
</dbReference>
<comment type="subcellular location">
    <subcellularLocation>
        <location evidence="1">Secreted</location>
        <location evidence="1">Extracellular space</location>
        <location evidence="1">Extracellular matrix</location>
    </subcellularLocation>
</comment>
<dbReference type="PANTHER" id="PTHR24373">
    <property type="entry name" value="SLIT RELATED LEUCINE-RICH REPEAT NEURONAL PROTEIN"/>
    <property type="match status" value="1"/>
</dbReference>
<dbReference type="Proteomes" id="UP000812440">
    <property type="component" value="Chromosome 4"/>
</dbReference>
<feature type="signal peptide" evidence="14">
    <location>
        <begin position="1"/>
        <end position="19"/>
    </location>
</feature>
<keyword evidence="5 14" id="KW-0732">Signal</keyword>
<dbReference type="InterPro" id="IPR001611">
    <property type="entry name" value="Leu-rich_rpt"/>
</dbReference>
<dbReference type="Pfam" id="PF13855">
    <property type="entry name" value="LRR_8"/>
    <property type="match status" value="5"/>
</dbReference>
<dbReference type="FunFam" id="3.80.10.10:FF:000368">
    <property type="entry name" value="Chondroadherin like"/>
    <property type="match status" value="1"/>
</dbReference>
<dbReference type="InterPro" id="IPR032675">
    <property type="entry name" value="LRR_dom_sf"/>
</dbReference>
<feature type="domain" description="LRRNT" evidence="15">
    <location>
        <begin position="21"/>
        <end position="55"/>
    </location>
</feature>
<feature type="chain" id="PRO_5035889975" description="Chondroadherin-like protein" evidence="14">
    <location>
        <begin position="20"/>
        <end position="720"/>
    </location>
</feature>
<evidence type="ECO:0000256" key="4">
    <source>
        <dbReference type="ARBA" id="ARBA00022614"/>
    </source>
</evidence>
<evidence type="ECO:0000256" key="5">
    <source>
        <dbReference type="ARBA" id="ARBA00022729"/>
    </source>
</evidence>
<feature type="region of interest" description="Disordered" evidence="13">
    <location>
        <begin position="694"/>
        <end position="720"/>
    </location>
</feature>
<dbReference type="AlphaFoldDB" id="A0A8T2IZ97"/>
<keyword evidence="3" id="KW-0272">Extracellular matrix</keyword>
<sequence length="720" mass="82014">MLWTVLTLLIMLFMEPLLCDRCPRKCICDNLRAFVACTNKNATEVPASIPQFTQKLDLRGNDLKVIPTGSFFPTPYLTHLSLQKCNIERIEEGAFRGLGRLVFLNLGSNKISFIYQESFDGLSSLQQLVLEKNRLEEIKPGAFGQLGFLNFLNLGENFLVYLPDMLFQGLQQVKWIRLSNNMINVISNEAFAGLPNLRRLSIDHNELQYFQSEAFTRMSGLTRLELGWNPMTFLSEEAVHMASLKQLFLNDMAIQDVSFKAFEKSPQLSLIDLSNNQIRSIQALSGVEHLNRLNLTGNSIRCDCYLRHFKQWADSQRVKVDLICSGPGHFRGDHLDSLRAIDLKCGNFPEEEDNQLPVTQKPEDEICPRICDCRPDDKHVLCENKYLQQIPKRFPFDTTLLDLRKNVFNSIFKEAFSGMKNVVSLHLQNCQINELQPGAFISMDNLVYLYLSHNHLSQIDPEVFRDAPKLGYLYLDHNRFTTIPMGAFKRLPNLFSLHMQHNSISTLPDNIMSGADKLHWVYLTGNNINYIAQTAFKNTKHLEQLYLDENLLLEVPTQALKGMSFLKELRLSKNPIRYIGNGAFLPVSRSLQHLYLSDLGLEQISSGGFTGLGRGIKSLHLDNNKLQNLPNMKDFNGLELINLANNLFNCDCHLLHLHRWINSLNLKVGATCAGPKSVKGQKVRNAPFFKCHGNDKGKTKITKKKRSEKVQPTTRKATHG</sequence>
<evidence type="ECO:0000256" key="12">
    <source>
        <dbReference type="ARBA" id="ARBA00071892"/>
    </source>
</evidence>
<dbReference type="SUPFAM" id="SSF52058">
    <property type="entry name" value="L domain-like"/>
    <property type="match status" value="2"/>
</dbReference>
<dbReference type="InterPro" id="IPR050328">
    <property type="entry name" value="Dev_Immune_Receptor"/>
</dbReference>
<evidence type="ECO:0000256" key="13">
    <source>
        <dbReference type="SAM" id="MobiDB-lite"/>
    </source>
</evidence>
<gene>
    <name evidence="17" type="ORF">GDO86_007479</name>
</gene>
<evidence type="ECO:0000256" key="14">
    <source>
        <dbReference type="SAM" id="SignalP"/>
    </source>
</evidence>
<dbReference type="EMBL" id="JAACNH010000007">
    <property type="protein sequence ID" value="KAG8436390.1"/>
    <property type="molecule type" value="Genomic_DNA"/>
</dbReference>
<name>A0A8T2IZ97_9PIPI</name>
<evidence type="ECO:0000256" key="1">
    <source>
        <dbReference type="ARBA" id="ARBA00004498"/>
    </source>
</evidence>
<keyword evidence="7" id="KW-1015">Disulfide bond</keyword>
<feature type="domain" description="LRRCT" evidence="16">
    <location>
        <begin position="646"/>
        <end position="692"/>
    </location>
</feature>
<evidence type="ECO:0000256" key="3">
    <source>
        <dbReference type="ARBA" id="ARBA00022530"/>
    </source>
</evidence>
<proteinExistence type="inferred from homology"/>
<evidence type="ECO:0000256" key="8">
    <source>
        <dbReference type="ARBA" id="ARBA00023180"/>
    </source>
</evidence>
<dbReference type="InterPro" id="IPR000483">
    <property type="entry name" value="Cys-rich_flank_reg_C"/>
</dbReference>
<dbReference type="SMART" id="SM00369">
    <property type="entry name" value="LRR_TYP"/>
    <property type="match status" value="17"/>
</dbReference>
<dbReference type="GO" id="GO:0005615">
    <property type="term" value="C:extracellular space"/>
    <property type="evidence" value="ECO:0007669"/>
    <property type="project" value="TreeGrafter"/>
</dbReference>
<evidence type="ECO:0000256" key="9">
    <source>
        <dbReference type="ARBA" id="ARBA00053126"/>
    </source>
</evidence>
<keyword evidence="18" id="KW-1185">Reference proteome</keyword>
<evidence type="ECO:0000313" key="17">
    <source>
        <dbReference type="EMBL" id="KAG8436390.1"/>
    </source>
</evidence>